<dbReference type="Proteomes" id="UP000805193">
    <property type="component" value="Unassembled WGS sequence"/>
</dbReference>
<proteinExistence type="predicted"/>
<evidence type="ECO:0000313" key="1">
    <source>
        <dbReference type="EMBL" id="KAG0444351.1"/>
    </source>
</evidence>
<accession>A0AC60QZ88</accession>
<organism evidence="1 2">
    <name type="scientific">Ixodes persulcatus</name>
    <name type="common">Taiga tick</name>
    <dbReference type="NCBI Taxonomy" id="34615"/>
    <lineage>
        <taxon>Eukaryota</taxon>
        <taxon>Metazoa</taxon>
        <taxon>Ecdysozoa</taxon>
        <taxon>Arthropoda</taxon>
        <taxon>Chelicerata</taxon>
        <taxon>Arachnida</taxon>
        <taxon>Acari</taxon>
        <taxon>Parasitiformes</taxon>
        <taxon>Ixodida</taxon>
        <taxon>Ixodoidea</taxon>
        <taxon>Ixodidae</taxon>
        <taxon>Ixodinae</taxon>
        <taxon>Ixodes</taxon>
    </lineage>
</organism>
<reference evidence="1 2" key="1">
    <citation type="journal article" date="2020" name="Cell">
        <title>Large-Scale Comparative Analyses of Tick Genomes Elucidate Their Genetic Diversity and Vector Capacities.</title>
        <authorList>
            <consortium name="Tick Genome and Microbiome Consortium (TIGMIC)"/>
            <person name="Jia N."/>
            <person name="Wang J."/>
            <person name="Shi W."/>
            <person name="Du L."/>
            <person name="Sun Y."/>
            <person name="Zhan W."/>
            <person name="Jiang J.F."/>
            <person name="Wang Q."/>
            <person name="Zhang B."/>
            <person name="Ji P."/>
            <person name="Bell-Sakyi L."/>
            <person name="Cui X.M."/>
            <person name="Yuan T.T."/>
            <person name="Jiang B.G."/>
            <person name="Yang W.F."/>
            <person name="Lam T.T."/>
            <person name="Chang Q.C."/>
            <person name="Ding S.J."/>
            <person name="Wang X.J."/>
            <person name="Zhu J.G."/>
            <person name="Ruan X.D."/>
            <person name="Zhao L."/>
            <person name="Wei J.T."/>
            <person name="Ye R.Z."/>
            <person name="Que T.C."/>
            <person name="Du C.H."/>
            <person name="Zhou Y.H."/>
            <person name="Cheng J.X."/>
            <person name="Dai P.F."/>
            <person name="Guo W.B."/>
            <person name="Han X.H."/>
            <person name="Huang E.J."/>
            <person name="Li L.F."/>
            <person name="Wei W."/>
            <person name="Gao Y.C."/>
            <person name="Liu J.Z."/>
            <person name="Shao H.Z."/>
            <person name="Wang X."/>
            <person name="Wang C.C."/>
            <person name="Yang T.C."/>
            <person name="Huo Q.B."/>
            <person name="Li W."/>
            <person name="Chen H.Y."/>
            <person name="Chen S.E."/>
            <person name="Zhou L.G."/>
            <person name="Ni X.B."/>
            <person name="Tian J.H."/>
            <person name="Sheng Y."/>
            <person name="Liu T."/>
            <person name="Pan Y.S."/>
            <person name="Xia L.Y."/>
            <person name="Li J."/>
            <person name="Zhao F."/>
            <person name="Cao W.C."/>
        </authorList>
    </citation>
    <scope>NUCLEOTIDE SEQUENCE [LARGE SCALE GENOMIC DNA]</scope>
    <source>
        <strain evidence="1">Iper-2018</strain>
    </source>
</reference>
<dbReference type="EMBL" id="JABSTQ010002144">
    <property type="protein sequence ID" value="KAG0444351.1"/>
    <property type="molecule type" value="Genomic_DNA"/>
</dbReference>
<gene>
    <name evidence="1" type="ORF">HPB47_013896</name>
</gene>
<protein>
    <submittedName>
        <fullName evidence="1">Uncharacterized protein</fullName>
    </submittedName>
</protein>
<sequence length="307" mass="33497">MNMYGIASTSAATSDGMSWNSSLLAIPSSLTNESVNKYYAARKTTDRNRRRSYKFLTESYLEPSSLETATFLRGADTFVVARGRCFRRQKKTGKPYCTTATFAADGAVDASSCECAAKEGLCNHALALLRLVALLKGQGYEEAPPEVSCTELPQQWRRPRGSRIAATSVDGVDWRSVRENGSSKPVGSRLYDARKRPRNLGEMEEAMRDLGSGLGDSPFARHLRCVQVLGTNSTFGVVPEGSPLAYQQPLAPHGFQTYLSPNIALCARGVSTAQQPTWPVLFDSVDTFEAATGILASAEWNLLKVLY</sequence>
<name>A0AC60QZ88_IXOPE</name>
<keyword evidence="2" id="KW-1185">Reference proteome</keyword>
<comment type="caution">
    <text evidence="1">The sequence shown here is derived from an EMBL/GenBank/DDBJ whole genome shotgun (WGS) entry which is preliminary data.</text>
</comment>
<evidence type="ECO:0000313" key="2">
    <source>
        <dbReference type="Proteomes" id="UP000805193"/>
    </source>
</evidence>